<sequence>MSSRTLRSITFSIAMTKIALRLALTSGLVLLPAYASANASRTEQTVLSGDTVTGKITRSVPPAAESAPQAPSVATAPAPKPVVERASLLKGKIGFRLPAGFVGSQLPPGARMGNADVKGTVYGDPTHKQLIIAAEWRTPSGVRVKDDDHVFLERARADYIAQMQKSLPDYEIIGDKALRIKGIGIRQTEGISTFGQVRTLSTSLLAASGTTQAVVRIISRADDGRSHEALVANVLQAMRATR</sequence>
<evidence type="ECO:0000256" key="1">
    <source>
        <dbReference type="SAM" id="SignalP"/>
    </source>
</evidence>
<dbReference type="RefSeq" id="WP_148816857.1">
    <property type="nucleotide sequence ID" value="NZ_CP043046.1"/>
</dbReference>
<gene>
    <name evidence="2" type="ORF">FXN63_19700</name>
</gene>
<proteinExistence type="predicted"/>
<keyword evidence="3" id="KW-1185">Reference proteome</keyword>
<keyword evidence="1" id="KW-0732">Signal</keyword>
<dbReference type="AlphaFoldDB" id="A0A5C0B3L2"/>
<dbReference type="KEGG" id="pacr:FXN63_19700"/>
<reference evidence="2 3" key="1">
    <citation type="submission" date="2019-08" db="EMBL/GenBank/DDBJ databases">
        <title>Amphibian skin-associated Pigmentiphaga: genome sequence and occurrence across geography and hosts.</title>
        <authorList>
            <person name="Bletz M.C."/>
            <person name="Bunk B."/>
            <person name="Sproeer C."/>
            <person name="Biwer P."/>
            <person name="Reiter S."/>
            <person name="Rabemananjara F.C.E."/>
            <person name="Schulz S."/>
            <person name="Overmann J."/>
            <person name="Vences M."/>
        </authorList>
    </citation>
    <scope>NUCLEOTIDE SEQUENCE [LARGE SCALE GENOMIC DNA]</scope>
    <source>
        <strain evidence="2 3">Mada1488</strain>
    </source>
</reference>
<feature type="signal peptide" evidence="1">
    <location>
        <begin position="1"/>
        <end position="37"/>
    </location>
</feature>
<feature type="chain" id="PRO_5022794440" evidence="1">
    <location>
        <begin position="38"/>
        <end position="242"/>
    </location>
</feature>
<evidence type="ECO:0000313" key="2">
    <source>
        <dbReference type="EMBL" id="QEI07810.1"/>
    </source>
</evidence>
<protein>
    <submittedName>
        <fullName evidence="2">Uncharacterized protein</fullName>
    </submittedName>
</protein>
<dbReference type="EMBL" id="CP043046">
    <property type="protein sequence ID" value="QEI07810.1"/>
    <property type="molecule type" value="Genomic_DNA"/>
</dbReference>
<dbReference type="Proteomes" id="UP000325161">
    <property type="component" value="Chromosome"/>
</dbReference>
<evidence type="ECO:0000313" key="3">
    <source>
        <dbReference type="Proteomes" id="UP000325161"/>
    </source>
</evidence>
<name>A0A5C0B3L2_9BURK</name>
<accession>A0A5C0B3L2</accession>
<organism evidence="2 3">
    <name type="scientific">Pigmentiphaga aceris</name>
    <dbReference type="NCBI Taxonomy" id="1940612"/>
    <lineage>
        <taxon>Bacteria</taxon>
        <taxon>Pseudomonadati</taxon>
        <taxon>Pseudomonadota</taxon>
        <taxon>Betaproteobacteria</taxon>
        <taxon>Burkholderiales</taxon>
        <taxon>Alcaligenaceae</taxon>
        <taxon>Pigmentiphaga</taxon>
    </lineage>
</organism>
<dbReference type="OrthoDB" id="8640606at2"/>